<evidence type="ECO:0000313" key="2">
    <source>
        <dbReference type="EMBL" id="KAF2110336.1"/>
    </source>
</evidence>
<keyword evidence="3" id="KW-1185">Reference proteome</keyword>
<organism evidence="2 3">
    <name type="scientific">Lophiotrema nucula</name>
    <dbReference type="NCBI Taxonomy" id="690887"/>
    <lineage>
        <taxon>Eukaryota</taxon>
        <taxon>Fungi</taxon>
        <taxon>Dikarya</taxon>
        <taxon>Ascomycota</taxon>
        <taxon>Pezizomycotina</taxon>
        <taxon>Dothideomycetes</taxon>
        <taxon>Pleosporomycetidae</taxon>
        <taxon>Pleosporales</taxon>
        <taxon>Lophiotremataceae</taxon>
        <taxon>Lophiotrema</taxon>
    </lineage>
</organism>
<feature type="domain" description="BTB" evidence="1">
    <location>
        <begin position="12"/>
        <end position="81"/>
    </location>
</feature>
<protein>
    <recommendedName>
        <fullName evidence="1">BTB domain-containing protein</fullName>
    </recommendedName>
</protein>
<evidence type="ECO:0000313" key="3">
    <source>
        <dbReference type="Proteomes" id="UP000799770"/>
    </source>
</evidence>
<sequence>MSPAFTDIFQSSQFTFFVGEAKEPIFVHAKAFAGISDPLDRLINGDLREASDKYAELLDIDKGDFLRLCEFVYRGKYTGPDVLETEPDMTIIPHWFGHDNDVSPADRALSALFTHARMYCLADRYLVRGLKEKALNHLDSAFNTYVEVAKEAGPIVDLIRFTYDNSNARGGWDQGRNLRETVVDRLGGLASRLDRSNEFQELIEEGGEFVVDYWRWMRKEQREKDGLMEALERGYRYVSPVPSVQNDGWGGGQY</sequence>
<dbReference type="PANTHER" id="PTHR47843:SF2">
    <property type="entry name" value="BTB DOMAIN-CONTAINING PROTEIN"/>
    <property type="match status" value="1"/>
</dbReference>
<dbReference type="OrthoDB" id="9997739at2759"/>
<dbReference type="InterPro" id="IPR000210">
    <property type="entry name" value="BTB/POZ_dom"/>
</dbReference>
<dbReference type="SUPFAM" id="SSF54695">
    <property type="entry name" value="POZ domain"/>
    <property type="match status" value="1"/>
</dbReference>
<proteinExistence type="predicted"/>
<dbReference type="PROSITE" id="PS50097">
    <property type="entry name" value="BTB"/>
    <property type="match status" value="1"/>
</dbReference>
<dbReference type="Gene3D" id="3.30.710.10">
    <property type="entry name" value="Potassium Channel Kv1.1, Chain A"/>
    <property type="match status" value="1"/>
</dbReference>
<dbReference type="AlphaFoldDB" id="A0A6A5YTL0"/>
<dbReference type="PANTHER" id="PTHR47843">
    <property type="entry name" value="BTB DOMAIN-CONTAINING PROTEIN-RELATED"/>
    <property type="match status" value="1"/>
</dbReference>
<dbReference type="InterPro" id="IPR011333">
    <property type="entry name" value="SKP1/BTB/POZ_sf"/>
</dbReference>
<evidence type="ECO:0000259" key="1">
    <source>
        <dbReference type="PROSITE" id="PS50097"/>
    </source>
</evidence>
<reference evidence="2" key="1">
    <citation type="journal article" date="2020" name="Stud. Mycol.">
        <title>101 Dothideomycetes genomes: a test case for predicting lifestyles and emergence of pathogens.</title>
        <authorList>
            <person name="Haridas S."/>
            <person name="Albert R."/>
            <person name="Binder M."/>
            <person name="Bloem J."/>
            <person name="Labutti K."/>
            <person name="Salamov A."/>
            <person name="Andreopoulos B."/>
            <person name="Baker S."/>
            <person name="Barry K."/>
            <person name="Bills G."/>
            <person name="Bluhm B."/>
            <person name="Cannon C."/>
            <person name="Castanera R."/>
            <person name="Culley D."/>
            <person name="Daum C."/>
            <person name="Ezra D."/>
            <person name="Gonzalez J."/>
            <person name="Henrissat B."/>
            <person name="Kuo A."/>
            <person name="Liang C."/>
            <person name="Lipzen A."/>
            <person name="Lutzoni F."/>
            <person name="Magnuson J."/>
            <person name="Mondo S."/>
            <person name="Nolan M."/>
            <person name="Ohm R."/>
            <person name="Pangilinan J."/>
            <person name="Park H.-J."/>
            <person name="Ramirez L."/>
            <person name="Alfaro M."/>
            <person name="Sun H."/>
            <person name="Tritt A."/>
            <person name="Yoshinaga Y."/>
            <person name="Zwiers L.-H."/>
            <person name="Turgeon B."/>
            <person name="Goodwin S."/>
            <person name="Spatafora J."/>
            <person name="Crous P."/>
            <person name="Grigoriev I."/>
        </authorList>
    </citation>
    <scope>NUCLEOTIDE SEQUENCE</scope>
    <source>
        <strain evidence="2">CBS 627.86</strain>
    </source>
</reference>
<dbReference type="Proteomes" id="UP000799770">
    <property type="component" value="Unassembled WGS sequence"/>
</dbReference>
<gene>
    <name evidence="2" type="ORF">BDV96DRAFT_603927</name>
</gene>
<accession>A0A6A5YTL0</accession>
<name>A0A6A5YTL0_9PLEO</name>
<dbReference type="EMBL" id="ML977338">
    <property type="protein sequence ID" value="KAF2110336.1"/>
    <property type="molecule type" value="Genomic_DNA"/>
</dbReference>